<keyword evidence="1" id="KW-0808">Transferase</keyword>
<proteinExistence type="predicted"/>
<dbReference type="PIRSF" id="PIRSF017393">
    <property type="entry name" value="MTase_SAV2177"/>
    <property type="match status" value="1"/>
</dbReference>
<dbReference type="Gene3D" id="3.40.50.150">
    <property type="entry name" value="Vaccinia Virus protein VP39"/>
    <property type="match status" value="1"/>
</dbReference>
<evidence type="ECO:0000313" key="2">
    <source>
        <dbReference type="Proteomes" id="UP001500403"/>
    </source>
</evidence>
<name>A0ABN3X7V1_9ACTN</name>
<reference evidence="1 2" key="1">
    <citation type="journal article" date="2019" name="Int. J. Syst. Evol. Microbiol.">
        <title>The Global Catalogue of Microorganisms (GCM) 10K type strain sequencing project: providing services to taxonomists for standard genome sequencing and annotation.</title>
        <authorList>
            <consortium name="The Broad Institute Genomics Platform"/>
            <consortium name="The Broad Institute Genome Sequencing Center for Infectious Disease"/>
            <person name="Wu L."/>
            <person name="Ma J."/>
        </authorList>
    </citation>
    <scope>NUCLEOTIDE SEQUENCE [LARGE SCALE GENOMIC DNA]</scope>
    <source>
        <strain evidence="1 2">JCM 9088</strain>
    </source>
</reference>
<evidence type="ECO:0000313" key="1">
    <source>
        <dbReference type="EMBL" id="GAA2942144.1"/>
    </source>
</evidence>
<dbReference type="GO" id="GO:0032259">
    <property type="term" value="P:methylation"/>
    <property type="evidence" value="ECO:0007669"/>
    <property type="project" value="UniProtKB-KW"/>
</dbReference>
<organism evidence="1 2">
    <name type="scientific">Streptomyces enissocaesilis</name>
    <dbReference type="NCBI Taxonomy" id="332589"/>
    <lineage>
        <taxon>Bacteria</taxon>
        <taxon>Bacillati</taxon>
        <taxon>Actinomycetota</taxon>
        <taxon>Actinomycetes</taxon>
        <taxon>Kitasatosporales</taxon>
        <taxon>Streptomycetaceae</taxon>
        <taxon>Streptomyces</taxon>
        <taxon>Streptomyces rochei group</taxon>
    </lineage>
</organism>
<dbReference type="GO" id="GO:0008168">
    <property type="term" value="F:methyltransferase activity"/>
    <property type="evidence" value="ECO:0007669"/>
    <property type="project" value="UniProtKB-KW"/>
</dbReference>
<dbReference type="Pfam" id="PF04672">
    <property type="entry name" value="Methyltransf_19"/>
    <property type="match status" value="1"/>
</dbReference>
<gene>
    <name evidence="1" type="ORF">GCM10010446_29240</name>
</gene>
<sequence>MYDFLLGGKDSYPADQQACAQLLEQVPSTKALAVNNRRFLQRVVRTLAAEYGVRQFIDHGSGLPTRDNVHQVAQRVDPSSRVVYIDNDPIVLAHGRALLEENTSTAVIHADMRDTDGIFDHPDTRRLIDLSQPVAALFVSVLHCIPDDDDPAGLVRRVASRLVPGSFLVVCQLVSPDPAVREFVTEFMRESTQGRWGRVREESDVHAFLEGMDIVRPGLVEVSTWRPDSDVAPRQETDEWTEFGGVARIQ</sequence>
<dbReference type="InterPro" id="IPR029063">
    <property type="entry name" value="SAM-dependent_MTases_sf"/>
</dbReference>
<keyword evidence="1" id="KW-0489">Methyltransferase</keyword>
<keyword evidence="2" id="KW-1185">Reference proteome</keyword>
<dbReference type="InterPro" id="IPR006764">
    <property type="entry name" value="SAM_dep_MeTrfase_SAV2177_type"/>
</dbReference>
<accession>A0ABN3X7V1</accession>
<dbReference type="SUPFAM" id="SSF53335">
    <property type="entry name" value="S-adenosyl-L-methionine-dependent methyltransferases"/>
    <property type="match status" value="1"/>
</dbReference>
<protein>
    <submittedName>
        <fullName evidence="1">SAM-dependent methyltransferase</fullName>
    </submittedName>
</protein>
<dbReference type="Proteomes" id="UP001500403">
    <property type="component" value="Unassembled WGS sequence"/>
</dbReference>
<comment type="caution">
    <text evidence="1">The sequence shown here is derived from an EMBL/GenBank/DDBJ whole genome shotgun (WGS) entry which is preliminary data.</text>
</comment>
<dbReference type="EMBL" id="BAAAUD010000031">
    <property type="protein sequence ID" value="GAA2942144.1"/>
    <property type="molecule type" value="Genomic_DNA"/>
</dbReference>